<evidence type="ECO:0000256" key="1">
    <source>
        <dbReference type="SAM" id="Phobius"/>
    </source>
</evidence>
<keyword evidence="1" id="KW-0812">Transmembrane</keyword>
<sequence length="309" mass="34916">MVFLGHAVIVYPINLENVAWCRGLVAFISTVHMPLFFVVAGFCFHQKNTYGDMVQKKIQRLLIPYTAFNLMDMCCRLAFSKLVNRPCGIRESLIKIVLHGGEYWFLYVLFLMCILWGLFQGWVRKRIWLQVIVGIGAIALNMLPVSSDIFKVDSLCKYFIFFYAGFLIQIYFEIFPEWKKILDNTGVLIIGCLALGMVFVAWYICKVTFIPQLCVSVIGIFVCVVFAIKICNIRPGLVLADIGKYSLQLYLLDGYFLGVSRTVLVQVLACTNPLVIVAGNTLFDLAGAFGTAKYVLMKAKVLRVLCGEK</sequence>
<evidence type="ECO:0000259" key="2">
    <source>
        <dbReference type="Pfam" id="PF01757"/>
    </source>
</evidence>
<feature type="transmembrane region" description="Helical" evidence="1">
    <location>
        <begin position="127"/>
        <end position="146"/>
    </location>
</feature>
<dbReference type="PANTHER" id="PTHR37312:SF1">
    <property type="entry name" value="MEMBRANE-BOUND ACYLTRANSFERASE YKRP-RELATED"/>
    <property type="match status" value="1"/>
</dbReference>
<dbReference type="InterPro" id="IPR052734">
    <property type="entry name" value="Nod_factor_acetyltransferase"/>
</dbReference>
<dbReference type="GO" id="GO:0016747">
    <property type="term" value="F:acyltransferase activity, transferring groups other than amino-acyl groups"/>
    <property type="evidence" value="ECO:0007669"/>
    <property type="project" value="InterPro"/>
</dbReference>
<gene>
    <name evidence="3" type="ORF">M72_31071</name>
</gene>
<feature type="transmembrane region" description="Helical" evidence="1">
    <location>
        <begin position="103"/>
        <end position="120"/>
    </location>
</feature>
<feature type="transmembrane region" description="Helical" evidence="1">
    <location>
        <begin position="158"/>
        <end position="175"/>
    </location>
</feature>
<keyword evidence="4" id="KW-1185">Reference proteome</keyword>
<dbReference type="AlphaFoldDB" id="A0A0M6WT41"/>
<evidence type="ECO:0000313" key="3">
    <source>
        <dbReference type="EMBL" id="CRL40618.1"/>
    </source>
</evidence>
<feature type="domain" description="Acyltransferase 3" evidence="2">
    <location>
        <begin position="1"/>
        <end position="267"/>
    </location>
</feature>
<dbReference type="InterPro" id="IPR002656">
    <property type="entry name" value="Acyl_transf_3_dom"/>
</dbReference>
<feature type="transmembrane region" description="Helical" evidence="1">
    <location>
        <begin position="187"/>
        <end position="204"/>
    </location>
</feature>
<feature type="transmembrane region" description="Helical" evidence="1">
    <location>
        <begin position="210"/>
        <end position="228"/>
    </location>
</feature>
<feature type="transmembrane region" description="Helical" evidence="1">
    <location>
        <begin position="65"/>
        <end position="83"/>
    </location>
</feature>
<reference evidence="4" key="1">
    <citation type="submission" date="2015-05" db="EMBL/GenBank/DDBJ databases">
        <authorList>
            <consortium name="Pathogen Informatics"/>
        </authorList>
    </citation>
    <scope>NUCLEOTIDE SEQUENCE [LARGE SCALE GENOMIC DNA]</scope>
    <source>
        <strain evidence="4">M72</strain>
    </source>
</reference>
<protein>
    <submittedName>
        <fullName evidence="3">GumG protein</fullName>
    </submittedName>
</protein>
<keyword evidence="1" id="KW-1133">Transmembrane helix</keyword>
<organism evidence="3 4">
    <name type="scientific">Roseburia faecis</name>
    <dbReference type="NCBI Taxonomy" id="301302"/>
    <lineage>
        <taxon>Bacteria</taxon>
        <taxon>Bacillati</taxon>
        <taxon>Bacillota</taxon>
        <taxon>Clostridia</taxon>
        <taxon>Lachnospirales</taxon>
        <taxon>Lachnospiraceae</taxon>
        <taxon>Roseburia</taxon>
    </lineage>
</organism>
<dbReference type="Proteomes" id="UP000049979">
    <property type="component" value="Unassembled WGS sequence"/>
</dbReference>
<feature type="transmembrane region" description="Helical" evidence="1">
    <location>
        <begin position="24"/>
        <end position="44"/>
    </location>
</feature>
<dbReference type="Pfam" id="PF01757">
    <property type="entry name" value="Acyl_transf_3"/>
    <property type="match status" value="1"/>
</dbReference>
<feature type="transmembrane region" description="Helical" evidence="1">
    <location>
        <begin position="275"/>
        <end position="296"/>
    </location>
</feature>
<evidence type="ECO:0000313" key="4">
    <source>
        <dbReference type="Proteomes" id="UP000049979"/>
    </source>
</evidence>
<accession>A0A0M6WT41</accession>
<name>A0A0M6WT41_9FIRM</name>
<keyword evidence="1" id="KW-0472">Membrane</keyword>
<dbReference type="EMBL" id="CVRR01000035">
    <property type="protein sequence ID" value="CRL40618.1"/>
    <property type="molecule type" value="Genomic_DNA"/>
</dbReference>
<proteinExistence type="predicted"/>
<dbReference type="PANTHER" id="PTHR37312">
    <property type="entry name" value="MEMBRANE-BOUND ACYLTRANSFERASE YKRP-RELATED"/>
    <property type="match status" value="1"/>
</dbReference>